<keyword evidence="3" id="KW-1185">Reference proteome</keyword>
<gene>
    <name evidence="2" type="ORF">THSYN_23940</name>
</gene>
<sequence>MQALIRFFVDLCLLRRAPQDLPASTTLFRAVLTADLFAGLLVGLISGQPILSSLVQGIVELSLQLGLLYGVLRFTGHLGRFTQAGTALLGSGALIALAALGPLALNPTGSTESDAAALGAFLLLLVVAWNLLVTGHIVRHTFGISLGQGIAVAVGYEVLAVTLISVLFGGG</sequence>
<feature type="transmembrane region" description="Helical" evidence="1">
    <location>
        <begin position="84"/>
        <end position="105"/>
    </location>
</feature>
<evidence type="ECO:0000313" key="3">
    <source>
        <dbReference type="Proteomes" id="UP000232638"/>
    </source>
</evidence>
<dbReference type="RefSeq" id="WP_100921384.1">
    <property type="nucleotide sequence ID" value="NZ_CP020370.1"/>
</dbReference>
<dbReference type="EMBL" id="CP020370">
    <property type="protein sequence ID" value="AUB83704.1"/>
    <property type="molecule type" value="Genomic_DNA"/>
</dbReference>
<feature type="transmembrane region" description="Helical" evidence="1">
    <location>
        <begin position="117"/>
        <end position="138"/>
    </location>
</feature>
<accession>A0A2K8UDN4</accession>
<feature type="transmembrane region" description="Helical" evidence="1">
    <location>
        <begin position="150"/>
        <end position="170"/>
    </location>
</feature>
<dbReference type="KEGG" id="tsy:THSYN_23940"/>
<reference evidence="2 3" key="1">
    <citation type="submission" date="2017-03" db="EMBL/GenBank/DDBJ databases">
        <title>Complete genome sequence of Candidatus 'Thiodictyon syntrophicum' sp. nov. strain Cad16T, a photolithoautotroph purple sulfur bacterium isolated from an alpine meromictic lake.</title>
        <authorList>
            <person name="Luedin S.M."/>
            <person name="Pothier J.F."/>
            <person name="Danza F."/>
            <person name="Storelli N."/>
            <person name="Wittwer M."/>
            <person name="Tonolla M."/>
        </authorList>
    </citation>
    <scope>NUCLEOTIDE SEQUENCE [LARGE SCALE GENOMIC DNA]</scope>
    <source>
        <strain evidence="2 3">Cad16T</strain>
    </source>
</reference>
<keyword evidence="1" id="KW-1133">Transmembrane helix</keyword>
<dbReference type="AlphaFoldDB" id="A0A2K8UDN4"/>
<feature type="transmembrane region" description="Helical" evidence="1">
    <location>
        <begin position="50"/>
        <end position="72"/>
    </location>
</feature>
<evidence type="ECO:0000256" key="1">
    <source>
        <dbReference type="SAM" id="Phobius"/>
    </source>
</evidence>
<keyword evidence="1" id="KW-0472">Membrane</keyword>
<organism evidence="2 3">
    <name type="scientific">Candidatus Thiodictyon syntrophicum</name>
    <dbReference type="NCBI Taxonomy" id="1166950"/>
    <lineage>
        <taxon>Bacteria</taxon>
        <taxon>Pseudomonadati</taxon>
        <taxon>Pseudomonadota</taxon>
        <taxon>Gammaproteobacteria</taxon>
        <taxon>Chromatiales</taxon>
        <taxon>Chromatiaceae</taxon>
        <taxon>Thiodictyon</taxon>
    </lineage>
</organism>
<proteinExistence type="predicted"/>
<name>A0A2K8UDN4_9GAMM</name>
<dbReference type="OrthoDB" id="6717649at2"/>
<evidence type="ECO:0000313" key="2">
    <source>
        <dbReference type="EMBL" id="AUB83704.1"/>
    </source>
</evidence>
<keyword evidence="1" id="KW-0812">Transmembrane</keyword>
<evidence type="ECO:0008006" key="4">
    <source>
        <dbReference type="Google" id="ProtNLM"/>
    </source>
</evidence>
<dbReference type="Proteomes" id="UP000232638">
    <property type="component" value="Chromosome"/>
</dbReference>
<protein>
    <recommendedName>
        <fullName evidence="4">Yip1 domain-containing protein</fullName>
    </recommendedName>
</protein>
<feature type="transmembrane region" description="Helical" evidence="1">
    <location>
        <begin position="21"/>
        <end position="44"/>
    </location>
</feature>